<dbReference type="Proteomes" id="UP000529310">
    <property type="component" value="Unassembled WGS sequence"/>
</dbReference>
<accession>A0A7W4V211</accession>
<feature type="domain" description="RES" evidence="1">
    <location>
        <begin position="35"/>
        <end position="167"/>
    </location>
</feature>
<comment type="caution">
    <text evidence="2">The sequence shown here is derived from an EMBL/GenBank/DDBJ whole genome shotgun (WGS) entry which is preliminary data.</text>
</comment>
<proteinExistence type="predicted"/>
<dbReference type="AlphaFoldDB" id="A0A7W4V211"/>
<protein>
    <submittedName>
        <fullName evidence="2">RES domain-containing protein</fullName>
    </submittedName>
</protein>
<name>A0A7W4V211_9MICO</name>
<gene>
    <name evidence="2" type="ORF">FHX49_000635</name>
</gene>
<evidence type="ECO:0000313" key="3">
    <source>
        <dbReference type="Proteomes" id="UP000529310"/>
    </source>
</evidence>
<dbReference type="Pfam" id="PF08808">
    <property type="entry name" value="RES"/>
    <property type="match status" value="1"/>
</dbReference>
<reference evidence="2 3" key="1">
    <citation type="submission" date="2020-08" db="EMBL/GenBank/DDBJ databases">
        <title>Sequencing the genomes of 1000 actinobacteria strains.</title>
        <authorList>
            <person name="Klenk H.-P."/>
        </authorList>
    </citation>
    <scope>NUCLEOTIDE SEQUENCE [LARGE SCALE GENOMIC DNA]</scope>
    <source>
        <strain evidence="2 3">DSM 27099</strain>
    </source>
</reference>
<dbReference type="EMBL" id="JACHWQ010000001">
    <property type="protein sequence ID" value="MBB2975094.1"/>
    <property type="molecule type" value="Genomic_DNA"/>
</dbReference>
<keyword evidence="3" id="KW-1185">Reference proteome</keyword>
<organism evidence="2 3">
    <name type="scientific">Microbacterium endophyticum</name>
    <dbReference type="NCBI Taxonomy" id="1526412"/>
    <lineage>
        <taxon>Bacteria</taxon>
        <taxon>Bacillati</taxon>
        <taxon>Actinomycetota</taxon>
        <taxon>Actinomycetes</taxon>
        <taxon>Micrococcales</taxon>
        <taxon>Microbacteriaceae</taxon>
        <taxon>Microbacterium</taxon>
    </lineage>
</organism>
<dbReference type="RefSeq" id="WP_165141844.1">
    <property type="nucleotide sequence ID" value="NZ_CP049255.1"/>
</dbReference>
<dbReference type="InterPro" id="IPR014914">
    <property type="entry name" value="RES_dom"/>
</dbReference>
<sequence>MNGELDENLVERIDELPRRAISETFHRYATSRRDPLSGAGARAFGGRWNPRDIFGAIYLATPIDACAGEARRAASALATTPETMLEASYLLHTIAVDDVLVLDLTDPEVLEKLGLTLADVADDDWTACQSVGHAAWFLGFQGVLAPSASGAGLVLAAFEGRLELHQLAVKDSVPFTPHLYRSLSGSTVHVRGTHL</sequence>
<evidence type="ECO:0000313" key="2">
    <source>
        <dbReference type="EMBL" id="MBB2975094.1"/>
    </source>
</evidence>
<evidence type="ECO:0000259" key="1">
    <source>
        <dbReference type="SMART" id="SM00953"/>
    </source>
</evidence>
<dbReference type="SMART" id="SM00953">
    <property type="entry name" value="RES"/>
    <property type="match status" value="1"/>
</dbReference>